<evidence type="ECO:0000313" key="2">
    <source>
        <dbReference type="EMBL" id="EJK59612.1"/>
    </source>
</evidence>
<gene>
    <name evidence="2" type="ORF">THAOC_20136</name>
</gene>
<name>K0SME0_THAOC</name>
<sequence length="205" mass="20518">MDAVAAIAGRGTAAGARGSPPEGESERHSSRGGGMPLGARRVMSVPQFGRETRDSGRGFAGPKKVAAAEGAGRRSTGGRRPLAAATFADAGEGVAGSRRGQKGGPNSLGTDDTLPLSVGGGRSPCKGRERSRRGNKVDGPRTYLGGASGARRVRCCGGGDITLSVSRPPPESTAPLRNRAPGPSQNVPVGGTGDCPAAPPTRPTE</sequence>
<dbReference type="Proteomes" id="UP000266841">
    <property type="component" value="Unassembled WGS sequence"/>
</dbReference>
<feature type="compositionally biased region" description="Low complexity" evidence="1">
    <location>
        <begin position="1"/>
        <end position="22"/>
    </location>
</feature>
<proteinExistence type="predicted"/>
<accession>K0SME0</accession>
<feature type="region of interest" description="Disordered" evidence="1">
    <location>
        <begin position="1"/>
        <end position="205"/>
    </location>
</feature>
<evidence type="ECO:0000313" key="3">
    <source>
        <dbReference type="Proteomes" id="UP000266841"/>
    </source>
</evidence>
<comment type="caution">
    <text evidence="2">The sequence shown here is derived from an EMBL/GenBank/DDBJ whole genome shotgun (WGS) entry which is preliminary data.</text>
</comment>
<dbReference type="EMBL" id="AGNL01022631">
    <property type="protein sequence ID" value="EJK59612.1"/>
    <property type="molecule type" value="Genomic_DNA"/>
</dbReference>
<evidence type="ECO:0000256" key="1">
    <source>
        <dbReference type="SAM" id="MobiDB-lite"/>
    </source>
</evidence>
<dbReference type="AlphaFoldDB" id="K0SME0"/>
<protein>
    <submittedName>
        <fullName evidence="2">Uncharacterized protein</fullName>
    </submittedName>
</protein>
<organism evidence="2 3">
    <name type="scientific">Thalassiosira oceanica</name>
    <name type="common">Marine diatom</name>
    <dbReference type="NCBI Taxonomy" id="159749"/>
    <lineage>
        <taxon>Eukaryota</taxon>
        <taxon>Sar</taxon>
        <taxon>Stramenopiles</taxon>
        <taxon>Ochrophyta</taxon>
        <taxon>Bacillariophyta</taxon>
        <taxon>Coscinodiscophyceae</taxon>
        <taxon>Thalassiosirophycidae</taxon>
        <taxon>Thalassiosirales</taxon>
        <taxon>Thalassiosiraceae</taxon>
        <taxon>Thalassiosira</taxon>
    </lineage>
</organism>
<reference evidence="2 3" key="1">
    <citation type="journal article" date="2012" name="Genome Biol.">
        <title>Genome and low-iron response of an oceanic diatom adapted to chronic iron limitation.</title>
        <authorList>
            <person name="Lommer M."/>
            <person name="Specht M."/>
            <person name="Roy A.S."/>
            <person name="Kraemer L."/>
            <person name="Andreson R."/>
            <person name="Gutowska M.A."/>
            <person name="Wolf J."/>
            <person name="Bergner S.V."/>
            <person name="Schilhabel M.B."/>
            <person name="Klostermeier U.C."/>
            <person name="Beiko R.G."/>
            <person name="Rosenstiel P."/>
            <person name="Hippler M."/>
            <person name="Laroche J."/>
        </authorList>
    </citation>
    <scope>NUCLEOTIDE SEQUENCE [LARGE SCALE GENOMIC DNA]</scope>
    <source>
        <strain evidence="2 3">CCMP1005</strain>
    </source>
</reference>
<keyword evidence="3" id="KW-1185">Reference proteome</keyword>